<evidence type="ECO:0000256" key="5">
    <source>
        <dbReference type="PIRNR" id="PIRNR038994"/>
    </source>
</evidence>
<dbReference type="SUPFAM" id="SSF51338">
    <property type="entry name" value="Composite domain of metallo-dependent hydrolases"/>
    <property type="match status" value="1"/>
</dbReference>
<dbReference type="GO" id="GO:0006046">
    <property type="term" value="P:N-acetylglucosamine catabolic process"/>
    <property type="evidence" value="ECO:0007669"/>
    <property type="project" value="TreeGrafter"/>
</dbReference>
<name>A0A542W1F4_ZYMMB</name>
<feature type="active site" description="Proton donor/acceptor" evidence="6">
    <location>
        <position position="276"/>
    </location>
</feature>
<dbReference type="AlphaFoldDB" id="A0A542W1F4"/>
<dbReference type="InterPro" id="IPR032466">
    <property type="entry name" value="Metal_Hydrolase"/>
</dbReference>
<dbReference type="GO" id="GO:0008448">
    <property type="term" value="F:N-acetylglucosamine-6-phosphate deacetylase activity"/>
    <property type="evidence" value="ECO:0007669"/>
    <property type="project" value="InterPro"/>
</dbReference>
<dbReference type="OrthoDB" id="9776488at2"/>
<sequence>MQIALTHGQIVTPDALLPDHTLLIEDGLIQAITDQPVPSGIPIVDLGNQLVLAGFIDIQVNGGGGCLLNDNPDVDSIATIAAAHRAFGTTALMPTLVSEDTTTIKKAVLAIEQAVRLGIKGVVGLHIEGPFIAMKRRGIHAENKIRPISEEDIRFLCDSAQKNKDSFKILLTLAPETMDISVIKRLSQAGVIVSIGHSDSDYDTAIKAVAAGARGFTHLFNAMSQNSSRAPSMVGAALDSDSAYAGIIADGQHVHPSNIRLAYKAKGADRLMLITDAMPLTGWEQDHFLLQEQMIYRRDGRITDDKNVLAGSLLDMAAAFANMVKFADISLVAASRMASLTPARFLGLDDRGSLEVGKRADFVVMDEKLKPQSVWISGEKC</sequence>
<keyword evidence="4 5" id="KW-0119">Carbohydrate metabolism</keyword>
<proteinExistence type="inferred from homology"/>
<evidence type="ECO:0000256" key="3">
    <source>
        <dbReference type="ARBA" id="ARBA00022801"/>
    </source>
</evidence>
<dbReference type="NCBIfam" id="TIGR00221">
    <property type="entry name" value="nagA"/>
    <property type="match status" value="1"/>
</dbReference>
<evidence type="ECO:0000256" key="6">
    <source>
        <dbReference type="PIRSR" id="PIRSR038994-1"/>
    </source>
</evidence>
<dbReference type="Pfam" id="PF22643">
    <property type="entry name" value="NagA_N"/>
    <property type="match status" value="1"/>
</dbReference>
<organism evidence="10 11">
    <name type="scientific">Zymomonas mobilis</name>
    <dbReference type="NCBI Taxonomy" id="542"/>
    <lineage>
        <taxon>Bacteria</taxon>
        <taxon>Pseudomonadati</taxon>
        <taxon>Pseudomonadota</taxon>
        <taxon>Alphaproteobacteria</taxon>
        <taxon>Sphingomonadales</taxon>
        <taxon>Zymomonadaceae</taxon>
        <taxon>Zymomonas</taxon>
    </lineage>
</organism>
<feature type="binding site" evidence="8">
    <location>
        <position position="197"/>
    </location>
    <ligand>
        <name>Zn(2+)</name>
        <dbReference type="ChEBI" id="CHEBI:29105"/>
    </ligand>
</feature>
<protein>
    <submittedName>
        <fullName evidence="10">N-acetylglucosamine 6-phosphate deacetylase</fullName>
    </submittedName>
</protein>
<feature type="binding site" evidence="7">
    <location>
        <begin position="221"/>
        <end position="222"/>
    </location>
    <ligand>
        <name>substrate</name>
    </ligand>
</feature>
<comment type="cofactor">
    <cofactor evidence="8">
        <name>a divalent metal cation</name>
        <dbReference type="ChEBI" id="CHEBI:60240"/>
    </cofactor>
    <text evidence="8">Binds 1 divalent metal cation per subunit.</text>
</comment>
<dbReference type="CDD" id="cd00854">
    <property type="entry name" value="NagA"/>
    <property type="match status" value="1"/>
</dbReference>
<keyword evidence="3 5" id="KW-0378">Hydrolase</keyword>
<dbReference type="InterPro" id="IPR011059">
    <property type="entry name" value="Metal-dep_hydrolase_composite"/>
</dbReference>
<evidence type="ECO:0000313" key="10">
    <source>
        <dbReference type="EMBL" id="TQL17369.1"/>
    </source>
</evidence>
<dbReference type="RefSeq" id="WP_141919715.1">
    <property type="nucleotide sequence ID" value="NZ_VFOF01000001.1"/>
</dbReference>
<evidence type="ECO:0000256" key="8">
    <source>
        <dbReference type="PIRSR" id="PIRSR038994-3"/>
    </source>
</evidence>
<comment type="similarity">
    <text evidence="1 5">Belongs to the metallo-dependent hydrolases superfamily. NagA family.</text>
</comment>
<keyword evidence="2 8" id="KW-0479">Metal-binding</keyword>
<accession>A0A542W1F4</accession>
<dbReference type="EMBL" id="VFOF01000001">
    <property type="protein sequence ID" value="TQL17369.1"/>
    <property type="molecule type" value="Genomic_DNA"/>
</dbReference>
<dbReference type="PIRSF" id="PIRSF038994">
    <property type="entry name" value="NagA"/>
    <property type="match status" value="1"/>
</dbReference>
<evidence type="ECO:0000256" key="1">
    <source>
        <dbReference type="ARBA" id="ARBA00010716"/>
    </source>
</evidence>
<comment type="caution">
    <text evidence="10">The sequence shown here is derived from an EMBL/GenBank/DDBJ whole genome shotgun (WGS) entry which is preliminary data.</text>
</comment>
<dbReference type="Proteomes" id="UP000316887">
    <property type="component" value="Unassembled WGS sequence"/>
</dbReference>
<gene>
    <name evidence="10" type="ORF">FBY58_0948</name>
</gene>
<evidence type="ECO:0000256" key="7">
    <source>
        <dbReference type="PIRSR" id="PIRSR038994-2"/>
    </source>
</evidence>
<dbReference type="Gene3D" id="3.20.20.140">
    <property type="entry name" value="Metal-dependent hydrolases"/>
    <property type="match status" value="1"/>
</dbReference>
<dbReference type="Gene3D" id="2.30.40.10">
    <property type="entry name" value="Urease, subunit C, domain 1"/>
    <property type="match status" value="1"/>
</dbReference>
<dbReference type="SUPFAM" id="SSF51556">
    <property type="entry name" value="Metallo-dependent hydrolases"/>
    <property type="match status" value="1"/>
</dbReference>
<feature type="binding site" evidence="7">
    <location>
        <position position="229"/>
    </location>
    <ligand>
        <name>substrate</name>
    </ligand>
</feature>
<feature type="binding site" evidence="7">
    <location>
        <position position="253"/>
    </location>
    <ligand>
        <name>substrate</name>
    </ligand>
</feature>
<dbReference type="PANTHER" id="PTHR11113:SF14">
    <property type="entry name" value="N-ACETYLGLUCOSAMINE-6-PHOSPHATE DEACETYLASE"/>
    <property type="match status" value="1"/>
</dbReference>
<feature type="binding site" evidence="8">
    <location>
        <position position="128"/>
    </location>
    <ligand>
        <name>Zn(2+)</name>
        <dbReference type="ChEBI" id="CHEBI:29105"/>
    </ligand>
</feature>
<evidence type="ECO:0000256" key="4">
    <source>
        <dbReference type="ARBA" id="ARBA00023277"/>
    </source>
</evidence>
<dbReference type="Pfam" id="PF01979">
    <property type="entry name" value="Amidohydro_1"/>
    <property type="match status" value="1"/>
</dbReference>
<dbReference type="InterPro" id="IPR006680">
    <property type="entry name" value="Amidohydro-rel"/>
</dbReference>
<evidence type="ECO:0000313" key="11">
    <source>
        <dbReference type="Proteomes" id="UP000316887"/>
    </source>
</evidence>
<dbReference type="PANTHER" id="PTHR11113">
    <property type="entry name" value="N-ACETYLGLUCOSAMINE-6-PHOSPHATE DEACETYLASE"/>
    <property type="match status" value="1"/>
</dbReference>
<dbReference type="GO" id="GO:0046872">
    <property type="term" value="F:metal ion binding"/>
    <property type="evidence" value="ECO:0007669"/>
    <property type="project" value="UniProtKB-KW"/>
</dbReference>
<reference evidence="10 11" key="1">
    <citation type="submission" date="2019-06" db="EMBL/GenBank/DDBJ databases">
        <title>Genome sequencing of Zymomonas mobilis strains for genetic engineering and biofuel applications.</title>
        <authorList>
            <person name="Teravest M."/>
        </authorList>
    </citation>
    <scope>NUCLEOTIDE SEQUENCE [LARGE SCALE GENOMIC DNA]</scope>
    <source>
        <strain evidence="10 11">AN0101</strain>
    </source>
</reference>
<evidence type="ECO:0000256" key="2">
    <source>
        <dbReference type="ARBA" id="ARBA00022723"/>
    </source>
</evidence>
<feature type="binding site" evidence="7">
    <location>
        <position position="139"/>
    </location>
    <ligand>
        <name>substrate</name>
    </ligand>
</feature>
<evidence type="ECO:0000259" key="9">
    <source>
        <dbReference type="Pfam" id="PF01979"/>
    </source>
</evidence>
<dbReference type="InterPro" id="IPR003764">
    <property type="entry name" value="GlcNAc_6-P_deAcase"/>
</dbReference>
<feature type="binding site" evidence="7">
    <location>
        <begin position="309"/>
        <end position="311"/>
    </location>
    <ligand>
        <name>substrate</name>
    </ligand>
</feature>
<feature type="binding site" evidence="8">
    <location>
        <position position="218"/>
    </location>
    <ligand>
        <name>Zn(2+)</name>
        <dbReference type="ChEBI" id="CHEBI:29105"/>
    </ligand>
</feature>
<feature type="domain" description="Amidohydrolase-related" evidence="9">
    <location>
        <begin position="50"/>
        <end position="379"/>
    </location>
</feature>